<sequence>VCTLIARRHCILQASNQFQIVTSSNMAGGLSDEEFQRLQTQLLELRTSNYQLQEQCRRQDRELVNLRSTSASLEKELQKEKGKPSFMQNIGQNIGKSKKKELEGLQAENEALQHRLGSQEEEFRLQNQTLMDELTKVVAASEELEKKNAELSKRLAGEGGGSNGSPELQDEVRRLRAENTALQKKIEASQEKFDKEVTSLKETVSTLTSANADLETRCVKLSGQRGVPAGGPEDSERTVEGSSSQEEREEEDRSLESELSRLLDRELTKVLSEMQKPGETDSSSDTVLQEKMSGLREQLIPEIKSCVTRAGPVIDGVYVHSSGSSVVDLLRQTEEKCSQLEKQLEEMSDLQIRVDTEREEKTILKEQIQSLEKSYIEKLSKLQEENSKISEKLKKKQESLLQLQEEKEKMYSDNRSSIQDLKSSKEEEVKVIMDQNCRLQEELTAAQQRLQEVQEWGAQQVKERDLQLQELTAELSTRSTESKQHVHNVTTENENLRSSLAAMEQIQGSRREEIDNLQRLNSSLTGDLQAMQTAHNQLVQERDDLRCQLQEGQMANSRLLEQLQQTAEERDQQMQALNEANRLAEKRKALLDDLAIQVQTSSEQHQEQVAQLEQQHKQQLEQQEQHQAAHHQQQAEIHQREVGELREQLQEEKGKSEQLQSCREQLQEAQERLQSLENTKGWFERRLAEAEETIETAKKDHEEKETKQEEVHKQEIQKLESQLESLQGSLQELQDTKDQLQETINKLQQVTKDGVDERKIVEKKGMSMVKDLKRQLHLERKRCEKLQERLQQILSERNGQAVGIEDLLHPSGLDSPQRWDSSSMSSLSGVREPTLSPRSSSPERSGLAEETADLIGRITELQQQNWLLEEKVNHLESNSASMAEDLMRKSAIIQTYVTDSRTDAATASPAESKLPGGLKRMVDMVKGDELEQLRDFNRKLQRALEEEMTKNISISKDMELMSEELVRLSKVQPGVTTHQLSTDKQQLSTDSQQLSTGSQQPPAPAQQTPAAGQQMPEQQTAIQSQ</sequence>
<organism evidence="3 4">
    <name type="scientific">Branchiostoma lanceolatum</name>
    <name type="common">Common lancelet</name>
    <name type="synonym">Amphioxus lanceolatum</name>
    <dbReference type="NCBI Taxonomy" id="7740"/>
    <lineage>
        <taxon>Eukaryota</taxon>
        <taxon>Metazoa</taxon>
        <taxon>Chordata</taxon>
        <taxon>Cephalochordata</taxon>
        <taxon>Leptocardii</taxon>
        <taxon>Amphioxiformes</taxon>
        <taxon>Branchiostomatidae</taxon>
        <taxon>Branchiostoma</taxon>
    </lineage>
</organism>
<reference evidence="3" key="1">
    <citation type="submission" date="2022-01" db="EMBL/GenBank/DDBJ databases">
        <authorList>
            <person name="Braso-Vives M."/>
        </authorList>
    </citation>
    <scope>NUCLEOTIDE SEQUENCE</scope>
</reference>
<evidence type="ECO:0000256" key="2">
    <source>
        <dbReference type="SAM" id="MobiDB-lite"/>
    </source>
</evidence>
<dbReference type="GO" id="GO:0098837">
    <property type="term" value="C:postsynaptic recycling endosome"/>
    <property type="evidence" value="ECO:0007669"/>
    <property type="project" value="TreeGrafter"/>
</dbReference>
<feature type="coiled-coil region" evidence="1">
    <location>
        <begin position="56"/>
        <end position="192"/>
    </location>
</feature>
<feature type="non-terminal residue" evidence="3">
    <location>
        <position position="1"/>
    </location>
</feature>
<feature type="region of interest" description="Disordered" evidence="2">
    <location>
        <begin position="976"/>
        <end position="1025"/>
    </location>
</feature>
<dbReference type="OrthoDB" id="6269447at2759"/>
<feature type="region of interest" description="Disordered" evidence="2">
    <location>
        <begin position="222"/>
        <end position="259"/>
    </location>
</feature>
<evidence type="ECO:0000256" key="1">
    <source>
        <dbReference type="SAM" id="Coils"/>
    </source>
</evidence>
<dbReference type="PANTHER" id="PTHR18978">
    <property type="entry name" value="GRIP-1 ASSOCIATED PROTEIN 1"/>
    <property type="match status" value="1"/>
</dbReference>
<dbReference type="EMBL" id="OV696690">
    <property type="protein sequence ID" value="CAH1266124.1"/>
    <property type="molecule type" value="Genomic_DNA"/>
</dbReference>
<name>A0A8K0A091_BRALA</name>
<feature type="region of interest" description="Disordered" evidence="2">
    <location>
        <begin position="606"/>
        <end position="637"/>
    </location>
</feature>
<dbReference type="Proteomes" id="UP000838412">
    <property type="component" value="Chromosome 5"/>
</dbReference>
<dbReference type="GO" id="GO:1905244">
    <property type="term" value="P:regulation of modification of synaptic structure"/>
    <property type="evidence" value="ECO:0007669"/>
    <property type="project" value="TreeGrafter"/>
</dbReference>
<dbReference type="GO" id="GO:0098978">
    <property type="term" value="C:glutamatergic synapse"/>
    <property type="evidence" value="ECO:0007669"/>
    <property type="project" value="TreeGrafter"/>
</dbReference>
<dbReference type="GO" id="GO:0098887">
    <property type="term" value="P:neurotransmitter receptor transport, endosome to postsynaptic membrane"/>
    <property type="evidence" value="ECO:0007669"/>
    <property type="project" value="TreeGrafter"/>
</dbReference>
<accession>A0A8K0A091</accession>
<dbReference type="AlphaFoldDB" id="A0A8K0A091"/>
<feature type="compositionally biased region" description="Polar residues" evidence="2">
    <location>
        <begin position="1015"/>
        <end position="1025"/>
    </location>
</feature>
<keyword evidence="1" id="KW-0175">Coiled coil</keyword>
<feature type="compositionally biased region" description="Low complexity" evidence="2">
    <location>
        <begin position="620"/>
        <end position="636"/>
    </location>
</feature>
<feature type="compositionally biased region" description="Polar residues" evidence="2">
    <location>
        <begin position="818"/>
        <end position="828"/>
    </location>
</feature>
<evidence type="ECO:0000313" key="3">
    <source>
        <dbReference type="EMBL" id="CAH1266124.1"/>
    </source>
</evidence>
<dbReference type="PANTHER" id="PTHR18978:SF1">
    <property type="entry name" value="GRIP1-ASSOCIATED PROTEIN 1"/>
    <property type="match status" value="1"/>
</dbReference>
<dbReference type="GO" id="GO:0099158">
    <property type="term" value="P:regulation of recycling endosome localization within postsynapse"/>
    <property type="evidence" value="ECO:0007669"/>
    <property type="project" value="TreeGrafter"/>
</dbReference>
<dbReference type="GO" id="GO:0099152">
    <property type="term" value="P:regulation of neurotransmitter receptor transport, endosome to postsynaptic membrane"/>
    <property type="evidence" value="ECO:0007669"/>
    <property type="project" value="TreeGrafter"/>
</dbReference>
<evidence type="ECO:0000313" key="4">
    <source>
        <dbReference type="Proteomes" id="UP000838412"/>
    </source>
</evidence>
<gene>
    <name evidence="3" type="primary">GRIPAP1</name>
    <name evidence="3" type="ORF">BLAG_LOCUS19823</name>
</gene>
<feature type="region of interest" description="Disordered" evidence="2">
    <location>
        <begin position="807"/>
        <end position="849"/>
    </location>
</feature>
<protein>
    <submittedName>
        <fullName evidence="3">GRIPAP1 protein</fullName>
    </submittedName>
</protein>
<proteinExistence type="predicted"/>
<dbReference type="InterPro" id="IPR026204">
    <property type="entry name" value="GRIPAP1"/>
</dbReference>
<keyword evidence="4" id="KW-1185">Reference proteome</keyword>
<feature type="coiled-coil region" evidence="1">
    <location>
        <begin position="330"/>
        <end position="413"/>
    </location>
</feature>
<dbReference type="GO" id="GO:0098998">
    <property type="term" value="C:extrinsic component of postsynaptic early endosome membrane"/>
    <property type="evidence" value="ECO:0007669"/>
    <property type="project" value="TreeGrafter"/>
</dbReference>
<feature type="compositionally biased region" description="Low complexity" evidence="2">
    <location>
        <begin position="982"/>
        <end position="1014"/>
    </location>
</feature>